<organism evidence="1 2">
    <name type="scientific">Ruegeria aquimaris</name>
    <dbReference type="NCBI Taxonomy" id="2984333"/>
    <lineage>
        <taxon>Bacteria</taxon>
        <taxon>Pseudomonadati</taxon>
        <taxon>Pseudomonadota</taxon>
        <taxon>Alphaproteobacteria</taxon>
        <taxon>Rhodobacterales</taxon>
        <taxon>Roseobacteraceae</taxon>
        <taxon>Ruegeria</taxon>
    </lineage>
</organism>
<evidence type="ECO:0000313" key="1">
    <source>
        <dbReference type="EMBL" id="MCV2890136.1"/>
    </source>
</evidence>
<reference evidence="1 2" key="1">
    <citation type="submission" date="2022-10" db="EMBL/GenBank/DDBJ databases">
        <title>Ruegeria sp. nov., isolated from ocean surface sediments.</title>
        <authorList>
            <person name="He W."/>
            <person name="Xue H.-P."/>
            <person name="Zhang D.-F."/>
        </authorList>
    </citation>
    <scope>NUCLEOTIDE SEQUENCE [LARGE SCALE GENOMIC DNA]</scope>
    <source>
        <strain evidence="1 2">XHP0148</strain>
    </source>
</reference>
<evidence type="ECO:0000313" key="2">
    <source>
        <dbReference type="Proteomes" id="UP001320899"/>
    </source>
</evidence>
<proteinExistence type="predicted"/>
<gene>
    <name evidence="1" type="ORF">OE747_17495</name>
</gene>
<dbReference type="Proteomes" id="UP001320899">
    <property type="component" value="Unassembled WGS sequence"/>
</dbReference>
<protein>
    <recommendedName>
        <fullName evidence="3">YcxB-like protein domain-containing protein</fullName>
    </recommendedName>
</protein>
<sequence length="124" mass="14277">MSAVWAGLAALIVMFDAAWWLMALCTLPSLPLIWEIATDRQSGLEMDDTHLNWFSGRMSGTAKLAEIDWVRMDTRWDFSVRTTLCLRSGKRVRLPQECTPPHRAFEEVLTSRGLTVIRHHFARF</sequence>
<accession>A0ABT3AN72</accession>
<comment type="caution">
    <text evidence="1">The sequence shown here is derived from an EMBL/GenBank/DDBJ whole genome shotgun (WGS) entry which is preliminary data.</text>
</comment>
<dbReference type="RefSeq" id="WP_263829846.1">
    <property type="nucleotide sequence ID" value="NZ_JAOWLB010000015.1"/>
</dbReference>
<dbReference type="EMBL" id="JAOWLB010000015">
    <property type="protein sequence ID" value="MCV2890136.1"/>
    <property type="molecule type" value="Genomic_DNA"/>
</dbReference>
<keyword evidence="2" id="KW-1185">Reference proteome</keyword>
<name>A0ABT3AN72_9RHOB</name>
<evidence type="ECO:0008006" key="3">
    <source>
        <dbReference type="Google" id="ProtNLM"/>
    </source>
</evidence>